<dbReference type="Proteomes" id="UP000297299">
    <property type="component" value="Unassembled WGS sequence"/>
</dbReference>
<dbReference type="PROSITE" id="PS00059">
    <property type="entry name" value="ADH_ZINC"/>
    <property type="match status" value="1"/>
</dbReference>
<keyword evidence="3 7" id="KW-0479">Metal-binding</keyword>
<comment type="similarity">
    <text evidence="2 7">Belongs to the zinc-containing alcohol dehydrogenase family.</text>
</comment>
<accession>A0A4Y8CYF6</accession>
<dbReference type="GO" id="GO:0004022">
    <property type="term" value="F:alcohol dehydrogenase (NAD+) activity"/>
    <property type="evidence" value="ECO:0007669"/>
    <property type="project" value="TreeGrafter"/>
</dbReference>
<gene>
    <name evidence="9" type="ORF">BOTCAL_0220g00020</name>
</gene>
<dbReference type="GO" id="GO:0008270">
    <property type="term" value="F:zinc ion binding"/>
    <property type="evidence" value="ECO:0007669"/>
    <property type="project" value="InterPro"/>
</dbReference>
<evidence type="ECO:0000256" key="5">
    <source>
        <dbReference type="ARBA" id="ARBA00023002"/>
    </source>
</evidence>
<dbReference type="SUPFAM" id="SSF50129">
    <property type="entry name" value="GroES-like"/>
    <property type="match status" value="1"/>
</dbReference>
<dbReference type="FunFam" id="3.40.50.720:FF:000039">
    <property type="entry name" value="Alcohol dehydrogenase AdhP"/>
    <property type="match status" value="1"/>
</dbReference>
<evidence type="ECO:0000256" key="4">
    <source>
        <dbReference type="ARBA" id="ARBA00022833"/>
    </source>
</evidence>
<dbReference type="Pfam" id="PF08240">
    <property type="entry name" value="ADH_N"/>
    <property type="match status" value="1"/>
</dbReference>
<evidence type="ECO:0000256" key="2">
    <source>
        <dbReference type="ARBA" id="ARBA00008072"/>
    </source>
</evidence>
<evidence type="ECO:0000259" key="8">
    <source>
        <dbReference type="SMART" id="SM00829"/>
    </source>
</evidence>
<dbReference type="Gene3D" id="3.40.50.720">
    <property type="entry name" value="NAD(P)-binding Rossmann-like Domain"/>
    <property type="match status" value="1"/>
</dbReference>
<keyword evidence="4 7" id="KW-0862">Zinc</keyword>
<reference evidence="9 10" key="1">
    <citation type="submission" date="2017-11" db="EMBL/GenBank/DDBJ databases">
        <title>Comparative genomics of Botrytis spp.</title>
        <authorList>
            <person name="Valero-Jimenez C.A."/>
            <person name="Tapia P."/>
            <person name="Veloso J."/>
            <person name="Silva-Moreno E."/>
            <person name="Staats M."/>
            <person name="Valdes J.H."/>
            <person name="Van Kan J.A.L."/>
        </authorList>
    </citation>
    <scope>NUCLEOTIDE SEQUENCE [LARGE SCALE GENOMIC DNA]</scope>
    <source>
        <strain evidence="9 10">MUCL2830</strain>
    </source>
</reference>
<sequence>MNTVTTLPTTLKNKAQALISTMSLPKTYKAVVFEKANAPFLIKDVELKQPSANEVLVKVIACGICHSDAIVQSGGFGNGFPIVPGHEVIGTVAAVGEGVQKWKVGERVGGPWHGGHDGTCKQCNRGQFQMCSNGAINGVTRDGGYAEYVHLRSEAVVRVPDDVDPYEYAPILCAGITVFNSMRKLQITPGEVVAIQGLGGLGHLAVQYAAKMGYKVVAISGGDKKRDFAHKLGAHEYIDTSKDDPVKKLTEMGGAALIVCTAPNSKSISPLTGGLGAGGKLLILGPCGNVEINSIDLITKMASVSGFPSGHALDCEEAIEFTKLHTVDCMIEKFPLSDVQKAYDHMLSGDVRFRSVLVMDQ</sequence>
<dbReference type="OrthoDB" id="256333at2759"/>
<evidence type="ECO:0000256" key="1">
    <source>
        <dbReference type="ARBA" id="ARBA00001947"/>
    </source>
</evidence>
<dbReference type="SMART" id="SM00829">
    <property type="entry name" value="PKS_ER"/>
    <property type="match status" value="1"/>
</dbReference>
<keyword evidence="5" id="KW-0560">Oxidoreductase</keyword>
<dbReference type="InterPro" id="IPR011032">
    <property type="entry name" value="GroES-like_sf"/>
</dbReference>
<evidence type="ECO:0000256" key="3">
    <source>
        <dbReference type="ARBA" id="ARBA00022723"/>
    </source>
</evidence>
<dbReference type="InterPro" id="IPR013149">
    <property type="entry name" value="ADH-like_C"/>
</dbReference>
<dbReference type="AlphaFoldDB" id="A0A4Y8CYF6"/>
<dbReference type="GO" id="GO:0005737">
    <property type="term" value="C:cytoplasm"/>
    <property type="evidence" value="ECO:0007669"/>
    <property type="project" value="TreeGrafter"/>
</dbReference>
<organism evidence="9 10">
    <name type="scientific">Botryotinia calthae</name>
    <dbReference type="NCBI Taxonomy" id="38488"/>
    <lineage>
        <taxon>Eukaryota</taxon>
        <taxon>Fungi</taxon>
        <taxon>Dikarya</taxon>
        <taxon>Ascomycota</taxon>
        <taxon>Pezizomycotina</taxon>
        <taxon>Leotiomycetes</taxon>
        <taxon>Helotiales</taxon>
        <taxon>Sclerotiniaceae</taxon>
        <taxon>Botryotinia</taxon>
    </lineage>
</organism>
<dbReference type="InterPro" id="IPR036291">
    <property type="entry name" value="NAD(P)-bd_dom_sf"/>
</dbReference>
<dbReference type="EMBL" id="PHWZ01000220">
    <property type="protein sequence ID" value="TEY57349.1"/>
    <property type="molecule type" value="Genomic_DNA"/>
</dbReference>
<dbReference type="STRING" id="38488.A0A4Y8CYF6"/>
<dbReference type="InterPro" id="IPR020843">
    <property type="entry name" value="ER"/>
</dbReference>
<dbReference type="CDD" id="cd08296">
    <property type="entry name" value="CAD_like"/>
    <property type="match status" value="1"/>
</dbReference>
<comment type="caution">
    <text evidence="9">The sequence shown here is derived from an EMBL/GenBank/DDBJ whole genome shotgun (WGS) entry which is preliminary data.</text>
</comment>
<evidence type="ECO:0000256" key="7">
    <source>
        <dbReference type="RuleBase" id="RU361277"/>
    </source>
</evidence>
<keyword evidence="6" id="KW-0520">NAD</keyword>
<proteinExistence type="inferred from homology"/>
<comment type="cofactor">
    <cofactor evidence="1 7">
        <name>Zn(2+)</name>
        <dbReference type="ChEBI" id="CHEBI:29105"/>
    </cofactor>
</comment>
<dbReference type="PANTHER" id="PTHR42940:SF7">
    <property type="entry name" value="ALCOHOL DEHYDROGENASE-LIKE N-TERMINAL DOMAIN-CONTAINING PROTEIN"/>
    <property type="match status" value="1"/>
</dbReference>
<protein>
    <recommendedName>
        <fullName evidence="8">Enoyl reductase (ER) domain-containing protein</fullName>
    </recommendedName>
</protein>
<dbReference type="SUPFAM" id="SSF51735">
    <property type="entry name" value="NAD(P)-binding Rossmann-fold domains"/>
    <property type="match status" value="1"/>
</dbReference>
<evidence type="ECO:0000313" key="10">
    <source>
        <dbReference type="Proteomes" id="UP000297299"/>
    </source>
</evidence>
<dbReference type="InterPro" id="IPR002328">
    <property type="entry name" value="ADH_Zn_CS"/>
</dbReference>
<dbReference type="InterPro" id="IPR013154">
    <property type="entry name" value="ADH-like_N"/>
</dbReference>
<evidence type="ECO:0000313" key="9">
    <source>
        <dbReference type="EMBL" id="TEY57349.1"/>
    </source>
</evidence>
<feature type="domain" description="Enoyl reductase (ER)" evidence="8">
    <location>
        <begin position="35"/>
        <end position="357"/>
    </location>
</feature>
<keyword evidence="10" id="KW-1185">Reference proteome</keyword>
<name>A0A4Y8CYF6_9HELO</name>
<dbReference type="PANTHER" id="PTHR42940">
    <property type="entry name" value="ALCOHOL DEHYDROGENASE 1-RELATED"/>
    <property type="match status" value="1"/>
</dbReference>
<dbReference type="Gene3D" id="3.90.180.10">
    <property type="entry name" value="Medium-chain alcohol dehydrogenases, catalytic domain"/>
    <property type="match status" value="1"/>
</dbReference>
<dbReference type="Pfam" id="PF00107">
    <property type="entry name" value="ADH_zinc_N"/>
    <property type="match status" value="1"/>
</dbReference>
<evidence type="ECO:0000256" key="6">
    <source>
        <dbReference type="ARBA" id="ARBA00023027"/>
    </source>
</evidence>